<protein>
    <submittedName>
        <fullName evidence="3">Uncharacterized protein</fullName>
    </submittedName>
</protein>
<feature type="compositionally biased region" description="Polar residues" evidence="1">
    <location>
        <begin position="168"/>
        <end position="177"/>
    </location>
</feature>
<evidence type="ECO:0000256" key="1">
    <source>
        <dbReference type="SAM" id="MobiDB-lite"/>
    </source>
</evidence>
<proteinExistence type="predicted"/>
<keyword evidence="2" id="KW-0472">Membrane</keyword>
<comment type="caution">
    <text evidence="3">The sequence shown here is derived from an EMBL/GenBank/DDBJ whole genome shotgun (WGS) entry which is preliminary data.</text>
</comment>
<keyword evidence="2" id="KW-0812">Transmembrane</keyword>
<evidence type="ECO:0000313" key="4">
    <source>
        <dbReference type="Proteomes" id="UP001362999"/>
    </source>
</evidence>
<keyword evidence="2" id="KW-1133">Transmembrane helix</keyword>
<dbReference type="AlphaFoldDB" id="A0AAW0B599"/>
<evidence type="ECO:0000256" key="2">
    <source>
        <dbReference type="SAM" id="Phobius"/>
    </source>
</evidence>
<accession>A0AAW0B599</accession>
<dbReference type="Proteomes" id="UP001362999">
    <property type="component" value="Unassembled WGS sequence"/>
</dbReference>
<name>A0AAW0B599_9AGAR</name>
<dbReference type="EMBL" id="JAWWNJ010000040">
    <property type="protein sequence ID" value="KAK7020974.1"/>
    <property type="molecule type" value="Genomic_DNA"/>
</dbReference>
<keyword evidence="4" id="KW-1185">Reference proteome</keyword>
<sequence length="177" mass="19759">MASDSFMASDKLPAFLHKGIAYSTSKAGANSYSISLASFMRFRKLRIVLGQRDHPCIYSGCIVFFAVYAFAYPHTAYLSPPPLRRRQHYSELTTRCVINPFLPSAPSSFHPHPQPAHRTAATSTARSAVSLRLNSLKLKPTPLHPALTRYLTPRPSHSLIPQRRLGTRSANSLQKLR</sequence>
<feature type="transmembrane region" description="Helical" evidence="2">
    <location>
        <begin position="57"/>
        <end position="78"/>
    </location>
</feature>
<gene>
    <name evidence="3" type="ORF">R3P38DRAFT_3548419</name>
</gene>
<feature type="region of interest" description="Disordered" evidence="1">
    <location>
        <begin position="146"/>
        <end position="177"/>
    </location>
</feature>
<evidence type="ECO:0000313" key="3">
    <source>
        <dbReference type="EMBL" id="KAK7020974.1"/>
    </source>
</evidence>
<organism evidence="3 4">
    <name type="scientific">Favolaschia claudopus</name>
    <dbReference type="NCBI Taxonomy" id="2862362"/>
    <lineage>
        <taxon>Eukaryota</taxon>
        <taxon>Fungi</taxon>
        <taxon>Dikarya</taxon>
        <taxon>Basidiomycota</taxon>
        <taxon>Agaricomycotina</taxon>
        <taxon>Agaricomycetes</taxon>
        <taxon>Agaricomycetidae</taxon>
        <taxon>Agaricales</taxon>
        <taxon>Marasmiineae</taxon>
        <taxon>Mycenaceae</taxon>
        <taxon>Favolaschia</taxon>
    </lineage>
</organism>
<reference evidence="3 4" key="1">
    <citation type="journal article" date="2024" name="J Genomics">
        <title>Draft genome sequencing and assembly of Favolaschia claudopus CIRM-BRFM 2984 isolated from oak limbs.</title>
        <authorList>
            <person name="Navarro D."/>
            <person name="Drula E."/>
            <person name="Chaduli D."/>
            <person name="Cazenave R."/>
            <person name="Ahrendt S."/>
            <person name="Wang J."/>
            <person name="Lipzen A."/>
            <person name="Daum C."/>
            <person name="Barry K."/>
            <person name="Grigoriev I.V."/>
            <person name="Favel A."/>
            <person name="Rosso M.N."/>
            <person name="Martin F."/>
        </authorList>
    </citation>
    <scope>NUCLEOTIDE SEQUENCE [LARGE SCALE GENOMIC DNA]</scope>
    <source>
        <strain evidence="3 4">CIRM-BRFM 2984</strain>
    </source>
</reference>